<dbReference type="Pfam" id="PF08240">
    <property type="entry name" value="ADH_N"/>
    <property type="match status" value="1"/>
</dbReference>
<dbReference type="InterPro" id="IPR013154">
    <property type="entry name" value="ADH-like_N"/>
</dbReference>
<dbReference type="Proteomes" id="UP000323386">
    <property type="component" value="Unassembled WGS sequence"/>
</dbReference>
<dbReference type="InterPro" id="IPR036291">
    <property type="entry name" value="NAD(P)-bd_dom_sf"/>
</dbReference>
<dbReference type="AlphaFoldDB" id="A0A5C3F311"/>
<accession>A0A5C3F311</accession>
<dbReference type="SUPFAM" id="SSF51735">
    <property type="entry name" value="NAD(P)-binding Rossmann-fold domains"/>
    <property type="match status" value="1"/>
</dbReference>
<organism evidence="2 3">
    <name type="scientific">Pseudozyma flocculosa</name>
    <dbReference type="NCBI Taxonomy" id="84751"/>
    <lineage>
        <taxon>Eukaryota</taxon>
        <taxon>Fungi</taxon>
        <taxon>Dikarya</taxon>
        <taxon>Basidiomycota</taxon>
        <taxon>Ustilaginomycotina</taxon>
        <taxon>Ustilaginomycetes</taxon>
        <taxon>Ustilaginales</taxon>
        <taxon>Ustilaginaceae</taxon>
        <taxon>Pseudozyma</taxon>
    </lineage>
</organism>
<name>A0A5C3F311_9BASI</name>
<dbReference type="InterPro" id="IPR013149">
    <property type="entry name" value="ADH-like_C"/>
</dbReference>
<dbReference type="CDD" id="cd08249">
    <property type="entry name" value="enoyl_reductase_like"/>
    <property type="match status" value="1"/>
</dbReference>
<dbReference type="Gene3D" id="3.40.50.720">
    <property type="entry name" value="NAD(P)-binding Rossmann-like Domain"/>
    <property type="match status" value="1"/>
</dbReference>
<dbReference type="OrthoDB" id="3233595at2759"/>
<dbReference type="GO" id="GO:0016651">
    <property type="term" value="F:oxidoreductase activity, acting on NAD(P)H"/>
    <property type="evidence" value="ECO:0007669"/>
    <property type="project" value="InterPro"/>
</dbReference>
<dbReference type="PANTHER" id="PTHR45348:SF2">
    <property type="entry name" value="ZINC-TYPE ALCOHOL DEHYDROGENASE-LIKE PROTEIN C2E1P3.01"/>
    <property type="match status" value="1"/>
</dbReference>
<dbReference type="InterPro" id="IPR011032">
    <property type="entry name" value="GroES-like_sf"/>
</dbReference>
<dbReference type="Pfam" id="PF00107">
    <property type="entry name" value="ADH_zinc_N"/>
    <property type="match status" value="1"/>
</dbReference>
<evidence type="ECO:0000259" key="1">
    <source>
        <dbReference type="SMART" id="SM00829"/>
    </source>
</evidence>
<dbReference type="Gene3D" id="3.90.180.10">
    <property type="entry name" value="Medium-chain alcohol dehydrogenases, catalytic domain"/>
    <property type="match status" value="1"/>
</dbReference>
<dbReference type="InterPro" id="IPR047122">
    <property type="entry name" value="Trans-enoyl_RdTase-like"/>
</dbReference>
<dbReference type="SMART" id="SM00829">
    <property type="entry name" value="PKS_ER"/>
    <property type="match status" value="1"/>
</dbReference>
<keyword evidence="3" id="KW-1185">Reference proteome</keyword>
<dbReference type="EMBL" id="OOIP01000007">
    <property type="protein sequence ID" value="SPO37661.1"/>
    <property type="molecule type" value="Genomic_DNA"/>
</dbReference>
<feature type="domain" description="Enoyl reductase (ER)" evidence="1">
    <location>
        <begin position="16"/>
        <end position="347"/>
    </location>
</feature>
<sequence length="352" mass="36828">MPAPTSFKAAVVPEPGAQHKVVDRSPPQLKDDEVLIRNTATAINPVDWKARDYKLFISDYPAVLGSDAAGEIAAVGSAVNNVKEGDRVFYQGILGNNASSTFQQYTVLPAALVGLTPNNVTDDEAAGISLATVAALVGLYDKSGHALPKAPWDQGGDQVGKGKAIVVLGGSSSVGQYAIQLARLSGFERIITNSSASHFDHLKQLGATDVLDRSTATADDFVKAAGSAKLDVVYDGISAKETQALAIDILAPVGGGNVVLVLQPDQDNVKAGKEKKVEFRPIMGLGSSPALRYLSEPLMKNLGGEQGYLATGKFRANRATVVPGGLEHIEDALAKNKQGVSGVKVVIRPFDS</sequence>
<protein>
    <submittedName>
        <fullName evidence="2">Related to Zinc-binding oxidoreductase</fullName>
    </submittedName>
</protein>
<proteinExistence type="predicted"/>
<gene>
    <name evidence="2" type="ORF">PSFLO_03137</name>
</gene>
<dbReference type="SUPFAM" id="SSF50129">
    <property type="entry name" value="GroES-like"/>
    <property type="match status" value="1"/>
</dbReference>
<evidence type="ECO:0000313" key="2">
    <source>
        <dbReference type="EMBL" id="SPO37661.1"/>
    </source>
</evidence>
<reference evidence="2 3" key="1">
    <citation type="submission" date="2018-03" db="EMBL/GenBank/DDBJ databases">
        <authorList>
            <person name="Guldener U."/>
        </authorList>
    </citation>
    <scope>NUCLEOTIDE SEQUENCE [LARGE SCALE GENOMIC DNA]</scope>
    <source>
        <strain evidence="2 3">DAOM196992</strain>
    </source>
</reference>
<evidence type="ECO:0000313" key="3">
    <source>
        <dbReference type="Proteomes" id="UP000323386"/>
    </source>
</evidence>
<dbReference type="PANTHER" id="PTHR45348">
    <property type="entry name" value="HYPOTHETICAL OXIDOREDUCTASE (EUROFUNG)"/>
    <property type="match status" value="1"/>
</dbReference>
<dbReference type="InterPro" id="IPR020843">
    <property type="entry name" value="ER"/>
</dbReference>